<dbReference type="Gene3D" id="3.40.50.150">
    <property type="entry name" value="Vaccinia Virus protein VP39"/>
    <property type="match status" value="1"/>
</dbReference>
<evidence type="ECO:0000313" key="1">
    <source>
        <dbReference type="EMBL" id="CAD7238126.1"/>
    </source>
</evidence>
<dbReference type="SUPFAM" id="SSF53335">
    <property type="entry name" value="S-adenosyl-L-methionine-dependent methyltransferases"/>
    <property type="match status" value="1"/>
</dbReference>
<gene>
    <name evidence="1" type="ORF">CTOB1V02_LOCUS15941</name>
</gene>
<name>A0A7R8WVS0_9CRUS</name>
<dbReference type="InterPro" id="IPR041698">
    <property type="entry name" value="Methyltransf_25"/>
</dbReference>
<feature type="non-terminal residue" evidence="1">
    <location>
        <position position="140"/>
    </location>
</feature>
<dbReference type="EMBL" id="OB696542">
    <property type="protein sequence ID" value="CAD7238126.1"/>
    <property type="molecule type" value="Genomic_DNA"/>
</dbReference>
<sequence length="140" mass="15676">MDFPNFSTTVMPHQDQSDNIYAQPRGSIDRFAFDERVARVFKDMINRSVPGYQTLLGMLGVFAARYAQDQTHIYDLGCSLGASTLIMRQHIQANCKIVGVDYSPEMVTRCQQNLLADSGSLDTTILCADIRDLDFEPCSV</sequence>
<protein>
    <submittedName>
        <fullName evidence="1">Uncharacterized protein</fullName>
    </submittedName>
</protein>
<organism evidence="1">
    <name type="scientific">Cyprideis torosa</name>
    <dbReference type="NCBI Taxonomy" id="163714"/>
    <lineage>
        <taxon>Eukaryota</taxon>
        <taxon>Metazoa</taxon>
        <taxon>Ecdysozoa</taxon>
        <taxon>Arthropoda</taxon>
        <taxon>Crustacea</taxon>
        <taxon>Oligostraca</taxon>
        <taxon>Ostracoda</taxon>
        <taxon>Podocopa</taxon>
        <taxon>Podocopida</taxon>
        <taxon>Cytherocopina</taxon>
        <taxon>Cytheroidea</taxon>
        <taxon>Cytherideidae</taxon>
        <taxon>Cyprideis</taxon>
    </lineage>
</organism>
<proteinExistence type="predicted"/>
<dbReference type="InterPro" id="IPR029063">
    <property type="entry name" value="SAM-dependent_MTases_sf"/>
</dbReference>
<dbReference type="AlphaFoldDB" id="A0A7R8WVS0"/>
<dbReference type="OrthoDB" id="8300214at2759"/>
<reference evidence="1" key="1">
    <citation type="submission" date="2020-11" db="EMBL/GenBank/DDBJ databases">
        <authorList>
            <person name="Tran Van P."/>
        </authorList>
    </citation>
    <scope>NUCLEOTIDE SEQUENCE</scope>
</reference>
<dbReference type="Pfam" id="PF13649">
    <property type="entry name" value="Methyltransf_25"/>
    <property type="match status" value="1"/>
</dbReference>
<accession>A0A7R8WVS0</accession>
<dbReference type="CDD" id="cd02440">
    <property type="entry name" value="AdoMet_MTases"/>
    <property type="match status" value="1"/>
</dbReference>